<evidence type="ECO:0000313" key="3">
    <source>
        <dbReference type="Proteomes" id="UP000694843"/>
    </source>
</evidence>
<name>A0A979FTR1_HYAAZ</name>
<feature type="transmembrane region" description="Helical" evidence="2">
    <location>
        <begin position="7"/>
        <end position="34"/>
    </location>
</feature>
<feature type="compositionally biased region" description="Polar residues" evidence="1">
    <location>
        <begin position="396"/>
        <end position="420"/>
    </location>
</feature>
<dbReference type="GO" id="GO:0098839">
    <property type="term" value="C:postsynaptic density membrane"/>
    <property type="evidence" value="ECO:0007669"/>
    <property type="project" value="TreeGrafter"/>
</dbReference>
<dbReference type="RefSeq" id="XP_047739987.1">
    <property type="nucleotide sequence ID" value="XM_047884031.1"/>
</dbReference>
<keyword evidence="2" id="KW-0472">Membrane</keyword>
<evidence type="ECO:0000256" key="2">
    <source>
        <dbReference type="SAM" id="Phobius"/>
    </source>
</evidence>
<dbReference type="OrthoDB" id="5917530at2759"/>
<organism evidence="3 4">
    <name type="scientific">Hyalella azteca</name>
    <name type="common">Amphipod</name>
    <dbReference type="NCBI Taxonomy" id="294128"/>
    <lineage>
        <taxon>Eukaryota</taxon>
        <taxon>Metazoa</taxon>
        <taxon>Ecdysozoa</taxon>
        <taxon>Arthropoda</taxon>
        <taxon>Crustacea</taxon>
        <taxon>Multicrustacea</taxon>
        <taxon>Malacostraca</taxon>
        <taxon>Eumalacostraca</taxon>
        <taxon>Peracarida</taxon>
        <taxon>Amphipoda</taxon>
        <taxon>Senticaudata</taxon>
        <taxon>Talitrida</taxon>
        <taxon>Talitroidea</taxon>
        <taxon>Hyalellidae</taxon>
        <taxon>Hyalella</taxon>
    </lineage>
</organism>
<dbReference type="GO" id="GO:0099590">
    <property type="term" value="P:neurotransmitter receptor internalization"/>
    <property type="evidence" value="ECO:0007669"/>
    <property type="project" value="TreeGrafter"/>
</dbReference>
<dbReference type="GO" id="GO:0098970">
    <property type="term" value="P:postsynaptic neurotransmitter receptor diffusion trapping"/>
    <property type="evidence" value="ECO:0007669"/>
    <property type="project" value="TreeGrafter"/>
</dbReference>
<protein>
    <submittedName>
        <fullName evidence="4">Uncharacterized protein LOC125179008</fullName>
    </submittedName>
</protein>
<feature type="transmembrane region" description="Helical" evidence="2">
    <location>
        <begin position="509"/>
        <end position="527"/>
    </location>
</feature>
<proteinExistence type="predicted"/>
<accession>A0A979FTR1</accession>
<reference evidence="4" key="1">
    <citation type="submission" date="2025-08" db="UniProtKB">
        <authorList>
            <consortium name="RefSeq"/>
        </authorList>
    </citation>
    <scope>IDENTIFICATION</scope>
    <source>
        <tissue evidence="4">Whole organism</tissue>
    </source>
</reference>
<dbReference type="Gene3D" id="1.20.140.150">
    <property type="match status" value="1"/>
</dbReference>
<dbReference type="PANTHER" id="PTHR12107:SF0">
    <property type="entry name" value="STARGAZIN (MAMMALIAN CALCIUM CHANNEL) HOMOLOG"/>
    <property type="match status" value="1"/>
</dbReference>
<dbReference type="GO" id="GO:0032281">
    <property type="term" value="C:AMPA glutamate receptor complex"/>
    <property type="evidence" value="ECO:0007669"/>
    <property type="project" value="TreeGrafter"/>
</dbReference>
<dbReference type="Proteomes" id="UP000694843">
    <property type="component" value="Unplaced"/>
</dbReference>
<dbReference type="AlphaFoldDB" id="A0A979FTR1"/>
<dbReference type="GO" id="GO:0019226">
    <property type="term" value="P:transmission of nerve impulse"/>
    <property type="evidence" value="ECO:0007669"/>
    <property type="project" value="TreeGrafter"/>
</dbReference>
<feature type="region of interest" description="Disordered" evidence="1">
    <location>
        <begin position="779"/>
        <end position="834"/>
    </location>
</feature>
<gene>
    <name evidence="4" type="primary">LOC125179008</name>
</gene>
<keyword evidence="3" id="KW-1185">Reference proteome</keyword>
<sequence>MGRGALVWCAGVGGVWCSIIATALLLAALVSPYWAVTTEPILLDDPHPYYPDMSFRLNHHAFTFDNQKLHQHQPLRSHGFLFHPETYPVNQQMYRPLDAYSMTTLPSQQQLESSNRDANSYFSAGEKADIEDQHQNFNYKEDYLQKFSSRSEQFPGYTNQGVFLQSSRRQLSRVKKQVGTREDHINQESLDQNESARTKSYVVVEDNSDIVYKGVNITEWINPFTRLNRHKSTDLNFSHRNLTKFAAWAPAVDGAAAASSYSSNPSFTTNINLKHNLEYEFPLPEPGRSIPLKRLDENLSPIFHQRLNAQLQNKELINNADEKTSNTHDSTLSQDPERYTTHGPHFYQPETRVRFRHKTQRPELWDRYRDGNSRLESQGPVNTDTQDQKLRYTGSYIESNSDSNIGSNAGRNTGSHTGRVQSAELYQDDYDSGERPRNDHKVSTVAFMLGLWSVCPTLNVSSINIMLLTPRCASVSYVTSRVSERDWGLPGPTPLTLTVVARIRISTPFLLTSCALLVSGTVLAVVGRCCQRQAALLATLLFTLAGLSTGVAVVWFLSVITEEFVATARQGTAWSSHYSFRYGWSLLSAAASAGASFLAALFTGHAHMANFAPWHQEKLSGSGDEQSTGRTMMMKCRSESHIGSGRSFTSDTIRTYLTNDSRRQLRSQSSSQGCFIGTTSSQSFNDSSSLVDLTKPSSNDTINEQDIQDNAIEVAPPSLHCSRHETPARSSQFPSAGTIPLCPEYVNAEEFQVTSADTSDIDTDHNTVYQNTIEALQRQTSLQVSSHRDTSSDNQVDGSLTLANDPSNYSDFNSTNSSPPVDDGDNLPSPPAVASTSMFVSRTLPRRLFSNSPGLPMTNSFNEQHLNHDDQDNGSLESSFTEVEPPDLFNSKKKPDRMNFSNTLPHGGKHVAVYSKRGNVRAATLTDGSAYHLTHV</sequence>
<dbReference type="PANTHER" id="PTHR12107">
    <property type="entry name" value="VOLTAGE-DEPENDENT CALCIUM CHANNEL GAMMA SUBUNIT"/>
    <property type="match status" value="1"/>
</dbReference>
<feature type="compositionally biased region" description="Polar residues" evidence="1">
    <location>
        <begin position="850"/>
        <end position="864"/>
    </location>
</feature>
<dbReference type="GO" id="GO:0051968">
    <property type="term" value="P:positive regulation of synaptic transmission, glutamatergic"/>
    <property type="evidence" value="ECO:0007669"/>
    <property type="project" value="TreeGrafter"/>
</dbReference>
<feature type="region of interest" description="Disordered" evidence="1">
    <location>
        <begin position="850"/>
        <end position="904"/>
    </location>
</feature>
<dbReference type="GO" id="GO:0098943">
    <property type="term" value="P:neurotransmitter receptor transport, postsynaptic endosome to lysosome"/>
    <property type="evidence" value="ECO:0007669"/>
    <property type="project" value="TreeGrafter"/>
</dbReference>
<evidence type="ECO:0000313" key="4">
    <source>
        <dbReference type="RefSeq" id="XP_047739987.1"/>
    </source>
</evidence>
<evidence type="ECO:0000256" key="1">
    <source>
        <dbReference type="SAM" id="MobiDB-lite"/>
    </source>
</evidence>
<feature type="region of interest" description="Disordered" evidence="1">
    <location>
        <begin position="319"/>
        <end position="424"/>
    </location>
</feature>
<keyword evidence="2" id="KW-0812">Transmembrane</keyword>
<keyword evidence="2" id="KW-1133">Transmembrane helix</keyword>
<dbReference type="GO" id="GO:0016247">
    <property type="term" value="F:channel regulator activity"/>
    <property type="evidence" value="ECO:0007669"/>
    <property type="project" value="TreeGrafter"/>
</dbReference>
<feature type="compositionally biased region" description="Polar residues" evidence="1">
    <location>
        <begin position="792"/>
        <end position="819"/>
    </location>
</feature>
<dbReference type="GeneID" id="125179008"/>
<feature type="compositionally biased region" description="Basic and acidic residues" evidence="1">
    <location>
        <begin position="360"/>
        <end position="373"/>
    </location>
</feature>
<dbReference type="GO" id="GO:0005245">
    <property type="term" value="F:voltage-gated calcium channel activity"/>
    <property type="evidence" value="ECO:0007669"/>
    <property type="project" value="TreeGrafter"/>
</dbReference>
<feature type="compositionally biased region" description="Polar residues" evidence="1">
    <location>
        <begin position="374"/>
        <end position="385"/>
    </location>
</feature>
<feature type="transmembrane region" description="Helical" evidence="2">
    <location>
        <begin position="534"/>
        <end position="560"/>
    </location>
</feature>
<dbReference type="KEGG" id="hazt:125179008"/>
<feature type="transmembrane region" description="Helical" evidence="2">
    <location>
        <begin position="580"/>
        <end position="602"/>
    </location>
</feature>
<dbReference type="InterPro" id="IPR051072">
    <property type="entry name" value="CACNG_subunit"/>
</dbReference>